<dbReference type="SMART" id="SM00454">
    <property type="entry name" value="SAM"/>
    <property type="match status" value="1"/>
</dbReference>
<dbReference type="OrthoDB" id="196165at2759"/>
<dbReference type="InterPro" id="IPR013761">
    <property type="entry name" value="SAM/pointed_sf"/>
</dbReference>
<dbReference type="AlphaFoldDB" id="A0A5J4YZ72"/>
<accession>A0A5J4YZ72</accession>
<dbReference type="PROSITE" id="PS50105">
    <property type="entry name" value="SAM_DOMAIN"/>
    <property type="match status" value="1"/>
</dbReference>
<evidence type="ECO:0000256" key="1">
    <source>
        <dbReference type="SAM" id="Phobius"/>
    </source>
</evidence>
<keyword evidence="1" id="KW-0472">Membrane</keyword>
<feature type="transmembrane region" description="Helical" evidence="1">
    <location>
        <begin position="214"/>
        <end position="235"/>
    </location>
</feature>
<dbReference type="EMBL" id="VRMN01000002">
    <property type="protein sequence ID" value="KAA8496931.1"/>
    <property type="molecule type" value="Genomic_DNA"/>
</dbReference>
<keyword evidence="4" id="KW-1185">Reference proteome</keyword>
<dbReference type="SUPFAM" id="SSF47769">
    <property type="entry name" value="SAM/Pointed domain"/>
    <property type="match status" value="1"/>
</dbReference>
<keyword evidence="1" id="KW-0812">Transmembrane</keyword>
<dbReference type="CDD" id="cd09487">
    <property type="entry name" value="SAM_superfamily"/>
    <property type="match status" value="1"/>
</dbReference>
<dbReference type="InterPro" id="IPR001660">
    <property type="entry name" value="SAM"/>
</dbReference>
<gene>
    <name evidence="3" type="ORF">FVE85_0660</name>
</gene>
<reference evidence="4" key="1">
    <citation type="journal article" date="2019" name="Nat. Commun.">
        <title>Expansion of phycobilisome linker gene families in mesophilic red algae.</title>
        <authorList>
            <person name="Lee J."/>
            <person name="Kim D."/>
            <person name="Bhattacharya D."/>
            <person name="Yoon H.S."/>
        </authorList>
    </citation>
    <scope>NUCLEOTIDE SEQUENCE [LARGE SCALE GENOMIC DNA]</scope>
    <source>
        <strain evidence="4">CCMP 1328</strain>
    </source>
</reference>
<name>A0A5J4YZ72_PORPP</name>
<evidence type="ECO:0000313" key="4">
    <source>
        <dbReference type="Proteomes" id="UP000324585"/>
    </source>
</evidence>
<feature type="domain" description="SAM" evidence="2">
    <location>
        <begin position="55"/>
        <end position="110"/>
    </location>
</feature>
<keyword evidence="1" id="KW-1133">Transmembrane helix</keyword>
<dbReference type="Gene3D" id="1.10.150.50">
    <property type="entry name" value="Transcription Factor, Ets-1"/>
    <property type="match status" value="1"/>
</dbReference>
<protein>
    <recommendedName>
        <fullName evidence="2">SAM domain-containing protein</fullName>
    </recommendedName>
</protein>
<dbReference type="Pfam" id="PF00536">
    <property type="entry name" value="SAM_1"/>
    <property type="match status" value="1"/>
</dbReference>
<comment type="caution">
    <text evidence="3">The sequence shown here is derived from an EMBL/GenBank/DDBJ whole genome shotgun (WGS) entry which is preliminary data.</text>
</comment>
<proteinExistence type="predicted"/>
<dbReference type="Proteomes" id="UP000324585">
    <property type="component" value="Unassembled WGS sequence"/>
</dbReference>
<evidence type="ECO:0000313" key="3">
    <source>
        <dbReference type="EMBL" id="KAA8496931.1"/>
    </source>
</evidence>
<evidence type="ECO:0000259" key="2">
    <source>
        <dbReference type="PROSITE" id="PS50105"/>
    </source>
</evidence>
<feature type="transmembrane region" description="Helical" evidence="1">
    <location>
        <begin position="146"/>
        <end position="167"/>
    </location>
</feature>
<organism evidence="3 4">
    <name type="scientific">Porphyridium purpureum</name>
    <name type="common">Red alga</name>
    <name type="synonym">Porphyridium cruentum</name>
    <dbReference type="NCBI Taxonomy" id="35688"/>
    <lineage>
        <taxon>Eukaryota</taxon>
        <taxon>Rhodophyta</taxon>
        <taxon>Bangiophyceae</taxon>
        <taxon>Porphyridiales</taxon>
        <taxon>Porphyridiaceae</taxon>
        <taxon>Porphyridium</taxon>
    </lineage>
</organism>
<sequence>MTNKQARPQVKREKTVRAAQAAEELKDAENEVTHIPPVATAVMKLYGSGGAIKWESVDDVCALLEELQLGEYEDTFRKHDVDMQLFLALSKTDLVDALGVNKLAARRVIMDLKAYLVQLQNKNVQSLPEDGRLLTLFDNMRQTLTWFRLSVILLQYAIYTISLVPLYSRRSLAVALGTIAVVYSALVSLYTTYRYTKIVRMVENMHEDYRPDKLSLLIPSMLMLIIAMLVLVWVAHGSADDAERMPDSDTREYADGRASGRNFIEPLVFLVLSVA</sequence>
<feature type="transmembrane region" description="Helical" evidence="1">
    <location>
        <begin position="173"/>
        <end position="193"/>
    </location>
</feature>